<dbReference type="Gene3D" id="3.90.400.10">
    <property type="entry name" value="Oligo-1,6-glucosidase, Domain 2"/>
    <property type="match status" value="1"/>
</dbReference>
<evidence type="ECO:0000313" key="9">
    <source>
        <dbReference type="Proteomes" id="UP000015102"/>
    </source>
</evidence>
<keyword evidence="5" id="KW-0325">Glycoprotein</keyword>
<dbReference type="STRING" id="36166.T1H027"/>
<evidence type="ECO:0000256" key="1">
    <source>
        <dbReference type="ARBA" id="ARBA00001657"/>
    </source>
</evidence>
<dbReference type="GO" id="GO:0005975">
    <property type="term" value="P:carbohydrate metabolic process"/>
    <property type="evidence" value="ECO:0007669"/>
    <property type="project" value="InterPro"/>
</dbReference>
<dbReference type="SMART" id="SM00642">
    <property type="entry name" value="Aamy"/>
    <property type="match status" value="1"/>
</dbReference>
<reference evidence="8" key="2">
    <citation type="submission" date="2015-06" db="UniProtKB">
        <authorList>
            <consortium name="EnsemblMetazoa"/>
        </authorList>
    </citation>
    <scope>IDENTIFICATION</scope>
</reference>
<keyword evidence="6" id="KW-0326">Glycosidase</keyword>
<sequence length="137" mass="16324">MADFGYDIADYYQIDPIFGTMADFDSLIAKSKEVGVRIILDFVPNHSSDEHEWFKKSAAKDPEYKDFYVWHPGKMIDGKRHPPSNWISVFRHSAWTWHEGRQEYYLHQFLSKQPDLNFRNPKVREALKDILKFWLGK</sequence>
<dbReference type="InterPro" id="IPR045857">
    <property type="entry name" value="O16G_dom_2"/>
</dbReference>
<dbReference type="Proteomes" id="UP000015102">
    <property type="component" value="Unassembled WGS sequence"/>
</dbReference>
<dbReference type="InterPro" id="IPR006047">
    <property type="entry name" value="GH13_cat_dom"/>
</dbReference>
<dbReference type="PANTHER" id="PTHR10357">
    <property type="entry name" value="ALPHA-AMYLASE FAMILY MEMBER"/>
    <property type="match status" value="1"/>
</dbReference>
<dbReference type="EnsemblMetazoa" id="MESCA009491-RA">
    <property type="protein sequence ID" value="MESCA009491-PA"/>
    <property type="gene ID" value="MESCA009491"/>
</dbReference>
<evidence type="ECO:0000259" key="7">
    <source>
        <dbReference type="SMART" id="SM00642"/>
    </source>
</evidence>
<keyword evidence="6" id="KW-0378">Hydrolase</keyword>
<dbReference type="EMBL" id="CAQQ02144878">
    <property type="status" value="NOT_ANNOTATED_CDS"/>
    <property type="molecule type" value="Genomic_DNA"/>
</dbReference>
<keyword evidence="9" id="KW-1185">Reference proteome</keyword>
<dbReference type="AlphaFoldDB" id="T1H027"/>
<organism evidence="8 9">
    <name type="scientific">Megaselia scalaris</name>
    <name type="common">Humpbacked fly</name>
    <name type="synonym">Phora scalaris</name>
    <dbReference type="NCBI Taxonomy" id="36166"/>
    <lineage>
        <taxon>Eukaryota</taxon>
        <taxon>Metazoa</taxon>
        <taxon>Ecdysozoa</taxon>
        <taxon>Arthropoda</taxon>
        <taxon>Hexapoda</taxon>
        <taxon>Insecta</taxon>
        <taxon>Pterygota</taxon>
        <taxon>Neoptera</taxon>
        <taxon>Endopterygota</taxon>
        <taxon>Diptera</taxon>
        <taxon>Brachycera</taxon>
        <taxon>Muscomorpha</taxon>
        <taxon>Platypezoidea</taxon>
        <taxon>Phoridae</taxon>
        <taxon>Megaseliini</taxon>
        <taxon>Megaselia</taxon>
    </lineage>
</organism>
<name>T1H027_MEGSC</name>
<dbReference type="InterPro" id="IPR017853">
    <property type="entry name" value="GH"/>
</dbReference>
<dbReference type="SUPFAM" id="SSF51445">
    <property type="entry name" value="(Trans)glycosidases"/>
    <property type="match status" value="1"/>
</dbReference>
<feature type="domain" description="Glycosyl hydrolase family 13 catalytic" evidence="7">
    <location>
        <begin position="2"/>
        <end position="137"/>
    </location>
</feature>
<comment type="similarity">
    <text evidence="2">Belongs to the glycosyl hydrolase 13 family.</text>
</comment>
<evidence type="ECO:0000256" key="4">
    <source>
        <dbReference type="ARBA" id="ARBA00022729"/>
    </source>
</evidence>
<dbReference type="Gene3D" id="3.20.20.80">
    <property type="entry name" value="Glycosidases"/>
    <property type="match status" value="1"/>
</dbReference>
<keyword evidence="4" id="KW-0732">Signal</keyword>
<dbReference type="OMA" id="HEWFLAS"/>
<dbReference type="HOGENOM" id="CLU_1870277_0_0_1"/>
<evidence type="ECO:0000256" key="3">
    <source>
        <dbReference type="ARBA" id="ARBA00012741"/>
    </source>
</evidence>
<reference evidence="9" key="1">
    <citation type="submission" date="2013-02" db="EMBL/GenBank/DDBJ databases">
        <authorList>
            <person name="Hughes D."/>
        </authorList>
    </citation>
    <scope>NUCLEOTIDE SEQUENCE</scope>
    <source>
        <strain>Durham</strain>
        <strain evidence="9">NC isolate 2 -- Noor lab</strain>
    </source>
</reference>
<dbReference type="GO" id="GO:0004558">
    <property type="term" value="F:alpha-1,4-glucosidase activity"/>
    <property type="evidence" value="ECO:0007669"/>
    <property type="project" value="UniProtKB-EC"/>
</dbReference>
<dbReference type="FunFam" id="3.90.400.10:FF:000001">
    <property type="entry name" value="Maltase A3, isoform A"/>
    <property type="match status" value="1"/>
</dbReference>
<dbReference type="EC" id="3.2.1.20" evidence="3"/>
<accession>T1H027</accession>
<proteinExistence type="inferred from homology"/>
<evidence type="ECO:0000256" key="6">
    <source>
        <dbReference type="ARBA" id="ARBA00023295"/>
    </source>
</evidence>
<comment type="catalytic activity">
    <reaction evidence="1">
        <text>Hydrolysis of terminal, non-reducing (1-&gt;4)-linked alpha-D-glucose residues with release of alpha-D-glucose.</text>
        <dbReference type="EC" id="3.2.1.20"/>
    </reaction>
</comment>
<evidence type="ECO:0000256" key="2">
    <source>
        <dbReference type="ARBA" id="ARBA00008061"/>
    </source>
</evidence>
<dbReference type="PANTHER" id="PTHR10357:SF234">
    <property type="entry name" value="MALTASE A2-RELATED"/>
    <property type="match status" value="1"/>
</dbReference>
<dbReference type="Pfam" id="PF00128">
    <property type="entry name" value="Alpha-amylase"/>
    <property type="match status" value="1"/>
</dbReference>
<evidence type="ECO:0000313" key="8">
    <source>
        <dbReference type="EnsemblMetazoa" id="MESCA009491-PA"/>
    </source>
</evidence>
<evidence type="ECO:0000256" key="5">
    <source>
        <dbReference type="ARBA" id="ARBA00023180"/>
    </source>
</evidence>
<protein>
    <recommendedName>
        <fullName evidence="3">alpha-glucosidase</fullName>
        <ecNumber evidence="3">3.2.1.20</ecNumber>
    </recommendedName>
</protein>